<name>A0ACA9LY29_9GLOM</name>
<reference evidence="1" key="1">
    <citation type="submission" date="2021-06" db="EMBL/GenBank/DDBJ databases">
        <authorList>
            <person name="Kallberg Y."/>
            <person name="Tangrot J."/>
            <person name="Rosling A."/>
        </authorList>
    </citation>
    <scope>NUCLEOTIDE SEQUENCE</scope>
    <source>
        <strain evidence="1">CL356</strain>
    </source>
</reference>
<proteinExistence type="predicted"/>
<sequence length="376" mass="41550">MRFKQTDISLAGGLHDALKCAAPDARVIAAFDWDPLAIAVYEANHGSGIARRKDISQLTADEIEVFDADIWLASPACQPYTVLGLQKGVDDPRARSFLHLINEVLVTLATRNKHPEYIIVENVAGFETLGYQVSEFLLSPKQYGIPNARLRYYLAARKAEGVSGSSSRVLTTIPGDLGAVESEGIKKIADYLDPLPDQSTLVPERILVRWGKDDVGYTHLIEGSGSILQINEEMDTTEAFNEFAARQEAGDDDAVSTLHKLVLRYFSPEELLRLFYLSRPTRPFVWPQNTSRKSKYRLIGNSVNVEVSSHRDSLRGQFYGHCSRLFCIEISFTTGPSFDYCGCGQSLTKSKLSEGSTSSELPGHAADEADHDQNNG</sequence>
<keyword evidence="2" id="KW-1185">Reference proteome</keyword>
<dbReference type="EMBL" id="CAJVPT010008157">
    <property type="protein sequence ID" value="CAG8548912.1"/>
    <property type="molecule type" value="Genomic_DNA"/>
</dbReference>
<accession>A0ACA9LY29</accession>
<comment type="caution">
    <text evidence="1">The sequence shown here is derived from an EMBL/GenBank/DDBJ whole genome shotgun (WGS) entry which is preliminary data.</text>
</comment>
<evidence type="ECO:0000313" key="1">
    <source>
        <dbReference type="EMBL" id="CAG8548912.1"/>
    </source>
</evidence>
<gene>
    <name evidence="1" type="ORF">ACOLOM_LOCUS4771</name>
</gene>
<dbReference type="Proteomes" id="UP000789525">
    <property type="component" value="Unassembled WGS sequence"/>
</dbReference>
<protein>
    <submittedName>
        <fullName evidence="1">7077_t:CDS:1</fullName>
    </submittedName>
</protein>
<evidence type="ECO:0000313" key="2">
    <source>
        <dbReference type="Proteomes" id="UP000789525"/>
    </source>
</evidence>
<organism evidence="1 2">
    <name type="scientific">Acaulospora colombiana</name>
    <dbReference type="NCBI Taxonomy" id="27376"/>
    <lineage>
        <taxon>Eukaryota</taxon>
        <taxon>Fungi</taxon>
        <taxon>Fungi incertae sedis</taxon>
        <taxon>Mucoromycota</taxon>
        <taxon>Glomeromycotina</taxon>
        <taxon>Glomeromycetes</taxon>
        <taxon>Diversisporales</taxon>
        <taxon>Acaulosporaceae</taxon>
        <taxon>Acaulospora</taxon>
    </lineage>
</organism>